<feature type="region of interest" description="Disordered" evidence="25">
    <location>
        <begin position="705"/>
        <end position="729"/>
    </location>
</feature>
<dbReference type="GO" id="GO:0005737">
    <property type="term" value="C:cytoplasm"/>
    <property type="evidence" value="ECO:0007669"/>
    <property type="project" value="UniProtKB-ARBA"/>
</dbReference>
<evidence type="ECO:0000313" key="29">
    <source>
        <dbReference type="EMBL" id="CAE6530763.1"/>
    </source>
</evidence>
<feature type="region of interest" description="Disordered" evidence="25">
    <location>
        <begin position="1402"/>
        <end position="1465"/>
    </location>
</feature>
<keyword evidence="17" id="KW-0865">Zymogen</keyword>
<dbReference type="GO" id="GO:0006270">
    <property type="term" value="P:DNA replication initiation"/>
    <property type="evidence" value="ECO:0007669"/>
    <property type="project" value="InterPro"/>
</dbReference>
<dbReference type="SUPFAM" id="SSF52540">
    <property type="entry name" value="P-loop containing nucleoside triphosphate hydrolases"/>
    <property type="match status" value="1"/>
</dbReference>
<dbReference type="PANTHER" id="PTHR11630:SF26">
    <property type="entry name" value="DNA REPLICATION LICENSING FACTOR MCM7"/>
    <property type="match status" value="1"/>
</dbReference>
<dbReference type="GO" id="GO:0006508">
    <property type="term" value="P:proteolysis"/>
    <property type="evidence" value="ECO:0007669"/>
    <property type="project" value="UniProtKB-KW"/>
</dbReference>
<dbReference type="GO" id="GO:0017116">
    <property type="term" value="F:single-stranded DNA helicase activity"/>
    <property type="evidence" value="ECO:0007669"/>
    <property type="project" value="TreeGrafter"/>
</dbReference>
<dbReference type="GO" id="GO:0016020">
    <property type="term" value="C:membrane"/>
    <property type="evidence" value="ECO:0007669"/>
    <property type="project" value="UniProtKB-SubCell"/>
</dbReference>
<evidence type="ECO:0000256" key="18">
    <source>
        <dbReference type="ARBA" id="ARBA00023180"/>
    </source>
</evidence>
<dbReference type="GO" id="GO:0006279">
    <property type="term" value="P:premeiotic DNA replication"/>
    <property type="evidence" value="ECO:0007669"/>
    <property type="project" value="UniProtKB-ARBA"/>
</dbReference>
<evidence type="ECO:0000256" key="4">
    <source>
        <dbReference type="ARBA" id="ARBA00012551"/>
    </source>
</evidence>
<dbReference type="InterPro" id="IPR023828">
    <property type="entry name" value="Peptidase_S8_Ser-AS"/>
</dbReference>
<proteinExistence type="inferred from homology"/>
<dbReference type="InterPro" id="IPR027925">
    <property type="entry name" value="MCM_N"/>
</dbReference>
<dbReference type="GO" id="GO:0012505">
    <property type="term" value="C:endomembrane system"/>
    <property type="evidence" value="ECO:0007669"/>
    <property type="project" value="UniProtKB-ARBA"/>
</dbReference>
<dbReference type="CDD" id="cd17758">
    <property type="entry name" value="MCM7"/>
    <property type="match status" value="1"/>
</dbReference>
<evidence type="ECO:0000256" key="6">
    <source>
        <dbReference type="ARBA" id="ARBA00022692"/>
    </source>
</evidence>
<keyword evidence="14 26" id="KW-1133">Transmembrane helix</keyword>
<evidence type="ECO:0000313" key="30">
    <source>
        <dbReference type="Proteomes" id="UP000663853"/>
    </source>
</evidence>
<dbReference type="FunFam" id="3.40.50.200:FF:000005">
    <property type="entry name" value="Proprotein convertase subtilisin/kexin type 7"/>
    <property type="match status" value="1"/>
</dbReference>
<organism evidence="29 30">
    <name type="scientific">Rhizoctonia solani</name>
    <dbReference type="NCBI Taxonomy" id="456999"/>
    <lineage>
        <taxon>Eukaryota</taxon>
        <taxon>Fungi</taxon>
        <taxon>Dikarya</taxon>
        <taxon>Basidiomycota</taxon>
        <taxon>Agaricomycotina</taxon>
        <taxon>Agaricomycetes</taxon>
        <taxon>Cantharellales</taxon>
        <taxon>Ceratobasidiaceae</taxon>
        <taxon>Rhizoctonia</taxon>
    </lineage>
</organism>
<dbReference type="Pfam" id="PF24901">
    <property type="entry name" value="WHD_MCM7"/>
    <property type="match status" value="1"/>
</dbReference>
<dbReference type="PROSITE" id="PS51829">
    <property type="entry name" value="P_HOMO_B"/>
    <property type="match status" value="1"/>
</dbReference>
<dbReference type="GO" id="GO:0004252">
    <property type="term" value="F:serine-type endopeptidase activity"/>
    <property type="evidence" value="ECO:0007669"/>
    <property type="project" value="UniProtKB-UniRule"/>
</dbReference>
<dbReference type="InterPro" id="IPR034182">
    <property type="entry name" value="Kexin/furin"/>
</dbReference>
<keyword evidence="13 24" id="KW-0067">ATP-binding</keyword>
<dbReference type="Gene3D" id="2.40.50.140">
    <property type="entry name" value="Nucleic acid-binding proteins"/>
    <property type="match status" value="1"/>
</dbReference>
<keyword evidence="19" id="KW-0539">Nucleus</keyword>
<evidence type="ECO:0000256" key="1">
    <source>
        <dbReference type="ARBA" id="ARBA00004123"/>
    </source>
</evidence>
<dbReference type="InterPro" id="IPR008050">
    <property type="entry name" value="MCM7"/>
</dbReference>
<reference evidence="29" key="1">
    <citation type="submission" date="2021-01" db="EMBL/GenBank/DDBJ databases">
        <authorList>
            <person name="Kaushik A."/>
        </authorList>
    </citation>
    <scope>NUCLEOTIDE SEQUENCE</scope>
    <source>
        <strain evidence="29">AG6-10EEA</strain>
    </source>
</reference>
<dbReference type="PROSITE" id="PS00847">
    <property type="entry name" value="MCM_1"/>
    <property type="match status" value="1"/>
</dbReference>
<dbReference type="Pfam" id="PF17855">
    <property type="entry name" value="MCM_lid"/>
    <property type="match status" value="1"/>
</dbReference>
<dbReference type="CDD" id="cd04059">
    <property type="entry name" value="Peptidases_S8_Protein_convertases_Kexins_Furin-like"/>
    <property type="match status" value="1"/>
</dbReference>
<dbReference type="GO" id="GO:0003697">
    <property type="term" value="F:single-stranded DNA binding"/>
    <property type="evidence" value="ECO:0007669"/>
    <property type="project" value="TreeGrafter"/>
</dbReference>
<feature type="compositionally biased region" description="Basic and acidic residues" evidence="25">
    <location>
        <begin position="1443"/>
        <end position="1465"/>
    </location>
</feature>
<feature type="domain" description="P/Homo B" evidence="28">
    <location>
        <begin position="1247"/>
        <end position="1395"/>
    </location>
</feature>
<keyword evidence="6 26" id="KW-0812">Transmembrane</keyword>
<dbReference type="Gene3D" id="3.30.1640.10">
    <property type="entry name" value="mini-chromosome maintenance (MCM) complex, chain A, domain 1"/>
    <property type="match status" value="1"/>
</dbReference>
<evidence type="ECO:0000256" key="19">
    <source>
        <dbReference type="ARBA" id="ARBA00023242"/>
    </source>
</evidence>
<evidence type="ECO:0000256" key="22">
    <source>
        <dbReference type="ARBA" id="ARBA00078179"/>
    </source>
</evidence>
<keyword evidence="18" id="KW-0325">Glycoprotein</keyword>
<dbReference type="GO" id="GO:0000727">
    <property type="term" value="P:double-strand break repair via break-induced replication"/>
    <property type="evidence" value="ECO:0007669"/>
    <property type="project" value="TreeGrafter"/>
</dbReference>
<keyword evidence="9 24" id="KW-0547">Nucleotide-binding</keyword>
<dbReference type="Gene3D" id="2.20.28.10">
    <property type="match status" value="1"/>
</dbReference>
<feature type="region of interest" description="Disordered" evidence="25">
    <location>
        <begin position="1582"/>
        <end position="1636"/>
    </location>
</feature>
<dbReference type="InterPro" id="IPR012340">
    <property type="entry name" value="NA-bd_OB-fold"/>
</dbReference>
<dbReference type="InterPro" id="IPR027417">
    <property type="entry name" value="P-loop_NTPase"/>
</dbReference>
<dbReference type="SUPFAM" id="SSF50249">
    <property type="entry name" value="Nucleic acid-binding proteins"/>
    <property type="match status" value="1"/>
</dbReference>
<evidence type="ECO:0000256" key="13">
    <source>
        <dbReference type="ARBA" id="ARBA00022840"/>
    </source>
</evidence>
<dbReference type="SMART" id="SM00350">
    <property type="entry name" value="MCM"/>
    <property type="match status" value="1"/>
</dbReference>
<keyword evidence="5 23" id="KW-0645">Protease</keyword>
<keyword evidence="12 23" id="KW-0720">Serine protease</keyword>
<keyword evidence="15 24" id="KW-0238">DNA-binding</keyword>
<dbReference type="GO" id="GO:0042555">
    <property type="term" value="C:MCM complex"/>
    <property type="evidence" value="ECO:0007669"/>
    <property type="project" value="InterPro"/>
</dbReference>
<dbReference type="FunFam" id="3.40.50.300:FF:000288">
    <property type="entry name" value="DNA replication licensing factor MCM7"/>
    <property type="match status" value="1"/>
</dbReference>
<dbReference type="GO" id="GO:0031261">
    <property type="term" value="C:DNA replication preinitiation complex"/>
    <property type="evidence" value="ECO:0007669"/>
    <property type="project" value="UniProtKB-ARBA"/>
</dbReference>
<dbReference type="GO" id="GO:0097373">
    <property type="term" value="C:MCM core complex"/>
    <property type="evidence" value="ECO:0007669"/>
    <property type="project" value="UniProtKB-ARBA"/>
</dbReference>
<feature type="active site" description="Charge relay system" evidence="23">
    <location>
        <position position="1171"/>
    </location>
</feature>
<dbReference type="InterPro" id="IPR031327">
    <property type="entry name" value="MCM"/>
</dbReference>
<evidence type="ECO:0000256" key="3">
    <source>
        <dbReference type="ARBA" id="ARBA00005325"/>
    </source>
</evidence>
<evidence type="ECO:0000256" key="17">
    <source>
        <dbReference type="ARBA" id="ARBA00023145"/>
    </source>
</evidence>
<evidence type="ECO:0000256" key="20">
    <source>
        <dbReference type="ARBA" id="ARBA00023306"/>
    </source>
</evidence>
<dbReference type="PROSITE" id="PS51892">
    <property type="entry name" value="SUBTILASE"/>
    <property type="match status" value="1"/>
</dbReference>
<evidence type="ECO:0000259" key="28">
    <source>
        <dbReference type="PROSITE" id="PS51829"/>
    </source>
</evidence>
<evidence type="ECO:0000256" key="8">
    <source>
        <dbReference type="ARBA" id="ARBA00022729"/>
    </source>
</evidence>
<dbReference type="GO" id="GO:0043596">
    <property type="term" value="C:nuclear replication fork"/>
    <property type="evidence" value="ECO:0007669"/>
    <property type="project" value="UniProtKB-ARBA"/>
</dbReference>
<evidence type="ECO:0000256" key="21">
    <source>
        <dbReference type="ARBA" id="ARBA00048432"/>
    </source>
</evidence>
<dbReference type="Pfam" id="PF01483">
    <property type="entry name" value="P_proprotein"/>
    <property type="match status" value="1"/>
</dbReference>
<comment type="caution">
    <text evidence="29">The sequence shown here is derived from an EMBL/GenBank/DDBJ whole genome shotgun (WGS) entry which is preliminary data.</text>
</comment>
<keyword evidence="7" id="KW-0235">DNA replication</keyword>
<gene>
    <name evidence="29" type="ORF">RDB_LOCUS167467</name>
</gene>
<comment type="similarity">
    <text evidence="24">Belongs to the MCM family.</text>
</comment>
<dbReference type="PANTHER" id="PTHR11630">
    <property type="entry name" value="DNA REPLICATION LICENSING FACTOR MCM FAMILY MEMBER"/>
    <property type="match status" value="1"/>
</dbReference>
<dbReference type="FunFam" id="2.60.120.260:FF:000026">
    <property type="entry name" value="proprotein convertase subtilisin/kexin type 7"/>
    <property type="match status" value="1"/>
</dbReference>
<protein>
    <recommendedName>
        <fullName evidence="4">DNA helicase</fullName>
        <ecNumber evidence="4">3.6.4.12</ecNumber>
    </recommendedName>
    <alternativeName>
        <fullName evidence="22">Minichromosome maintenance protein 7</fullName>
    </alternativeName>
</protein>
<dbReference type="Pfam" id="PF00493">
    <property type="entry name" value="MCM"/>
    <property type="match status" value="1"/>
</dbReference>
<feature type="compositionally biased region" description="Low complexity" evidence="25">
    <location>
        <begin position="1413"/>
        <end position="1441"/>
    </location>
</feature>
<dbReference type="GO" id="GO:0005524">
    <property type="term" value="F:ATP binding"/>
    <property type="evidence" value="ECO:0007669"/>
    <property type="project" value="UniProtKB-KW"/>
</dbReference>
<dbReference type="InterPro" id="IPR000209">
    <property type="entry name" value="Peptidase_S8/S53_dom"/>
</dbReference>
<dbReference type="InterPro" id="IPR008979">
    <property type="entry name" value="Galactose-bd-like_sf"/>
</dbReference>
<keyword evidence="20" id="KW-0131">Cell cycle</keyword>
<dbReference type="EMBL" id="CAJMXA010003998">
    <property type="protein sequence ID" value="CAE6530763.1"/>
    <property type="molecule type" value="Genomic_DNA"/>
</dbReference>
<dbReference type="GO" id="GO:0005656">
    <property type="term" value="C:nuclear pre-replicative complex"/>
    <property type="evidence" value="ECO:0007669"/>
    <property type="project" value="UniProtKB-ARBA"/>
</dbReference>
<sequence>MALQVITRDITYPEEKEKIKDFLSKFEGSSEKDVTRGFDELDLNEEGDGAAPEGLLRMKYGKQLLRIANRQQNTLTIELEDILEYERTGSELVARIKGNVRRYKQLFSEAVDELMPEPTRDISYLDDVLDTIMHQRAQVNAENEEAGQVGFPAQLLRRYDLYFQPLSSDAALAVREVRGEHLGQLITVRGIVTRISEVKPLLLVNAYTCDKCGSEIFQDISQKQFTPLTDCPSDRCAKDGAGKGALHMQTRASRFSAFQEAKVQEMADQVPVGHIPRSMVVHLYGGRTRELSPGDVVHIGGAFLPTPYTGYQAIRAGLLTDTYLESHSIHQLRKQYDEMELTPEIEMDIERLKRDPNLYSKLAASIAPEIYGHEDVKKALLLLLVGGVTKNMGDGMKIRGDINVCLMGDPGVAKSQLLKYISKVAPRGVYTTGKGSSGVGLTAAVMRDPVTDEMVLEGGALVLADNGICCIDEFDKMEESDRTAIHEVMEQQTISISKAGITTTLNARTSIVAAANPLYGRYNPKVSPVENINLPAALLSRFDVMFLILDKPTRDDDERLAQHVTYVHMHGRHPELEFTPVEPSLMRHFIAQARLRRPVVPAGVSEYIVQSYVRLRKEHKEQEEENKSHSYTSARTLLAVLRLSQALARLRFAETVDTADVDEALRLMEASKESLEERTEEGGEGDRTVVSRIFRLMKGMASVSRPRTRRMGRGPGGERDMDMDGEEDGDGEMMQVSMVDLRARVLAKGFTETQLMDTIQQACLLVPFSWAFTYFLCAHVPLRFWIRWHLILHDNTLFPTMRTTGFVALALGLAVSATPAKRSYSTHTYYVLHHDPLAGDVSTIAASLGAELVEQVGELENHWLLRAPKHNDRVMHKRGMGGRGIRTLERQELRKRVKRAVPRADNFSSFEQVSEAMQIHDPSFNQQWHLLNTISRGNDLNVSGVWNEGITGKGVAACIVDDGLDYESEDLAPNFFAEGSYDYNDHEPLPKPKLSDDQHGTRCAGEVSAARNDLCGVGVAYDSKIAGVRILSGPISDADEAASLNYAYQKNDIYSCSWGPPDDGRSMEAPGTLIEKAVVNGVQKGRGGKGSVFVFASGNGAGSDDQCNFDGYTNSIFSVTVAAVDVKGLHPYYSEACAANMIVAYSSGGGHNVHTTDVGKRKCTSGHGGTSAAAPLAAGVFALALQARPELTWRDIQHICVRTALQINPNDPDWEHTAVGRPYSYKYGYGSIDAWTYVQAAKTWELVKPQAFISLPPTILDNADISRAWWGEMSGGRPIPEGGVTSEAEITTQMLRDRNFEKLEHITIKVWIKHGRRGEVEVELVSPKGIKSVLAAQRRYDGDDKGFPGWRFMTLKHWDEDPIGKWTIRVSDQHNGEHNGTFLAWEMTLFGSVIDPSKVELWTIPDDPQDPNETPAPESTTAAATTTTTSATAEPTSTTATKTESKQHPKPTDHLPDDHDQAEGEAHKPVFGNKTTTATATPSVSIPVDQGYFAHMTDLLKSQTWLFAALGAVVVFIIGAGIYVYRRRRQRRHYAALGGDDVPMSQVGGTRELYDAFGELSDGDSDADEEMALRPRDHDAVRYHDGFLDDEEDDRERERYVDVPEGPTPPRTGARSPGGESGSGGSWEHASQTLTK</sequence>
<evidence type="ECO:0000256" key="7">
    <source>
        <dbReference type="ARBA" id="ARBA00022705"/>
    </source>
</evidence>
<feature type="transmembrane region" description="Helical" evidence="26">
    <location>
        <begin position="1505"/>
        <end position="1525"/>
    </location>
</feature>
<dbReference type="InterPro" id="IPR041562">
    <property type="entry name" value="MCM_lid"/>
</dbReference>
<evidence type="ECO:0000256" key="5">
    <source>
        <dbReference type="ARBA" id="ARBA00022670"/>
    </source>
</evidence>
<comment type="catalytic activity">
    <reaction evidence="21">
        <text>ATP + H2O = ADP + phosphate + H(+)</text>
        <dbReference type="Rhea" id="RHEA:13065"/>
        <dbReference type="ChEBI" id="CHEBI:15377"/>
        <dbReference type="ChEBI" id="CHEBI:15378"/>
        <dbReference type="ChEBI" id="CHEBI:30616"/>
        <dbReference type="ChEBI" id="CHEBI:43474"/>
        <dbReference type="ChEBI" id="CHEBI:456216"/>
        <dbReference type="EC" id="3.6.4.12"/>
    </reaction>
    <physiologicalReaction direction="left-to-right" evidence="21">
        <dbReference type="Rhea" id="RHEA:13066"/>
    </physiologicalReaction>
</comment>
<evidence type="ECO:0000256" key="9">
    <source>
        <dbReference type="ARBA" id="ARBA00022741"/>
    </source>
</evidence>
<dbReference type="InterPro" id="IPR018525">
    <property type="entry name" value="MCM_CS"/>
</dbReference>
<dbReference type="PRINTS" id="PR01657">
    <property type="entry name" value="MCMFAMILY"/>
</dbReference>
<evidence type="ECO:0000256" key="23">
    <source>
        <dbReference type="PROSITE-ProRule" id="PRU01240"/>
    </source>
</evidence>
<evidence type="ECO:0000256" key="14">
    <source>
        <dbReference type="ARBA" id="ARBA00022989"/>
    </source>
</evidence>
<dbReference type="EC" id="3.6.4.12" evidence="4"/>
<dbReference type="InterPro" id="IPR022398">
    <property type="entry name" value="Peptidase_S8_His-AS"/>
</dbReference>
<dbReference type="Pfam" id="PF17207">
    <property type="entry name" value="MCM_OB"/>
    <property type="match status" value="1"/>
</dbReference>
<dbReference type="PROSITE" id="PS50051">
    <property type="entry name" value="MCM_2"/>
    <property type="match status" value="1"/>
</dbReference>
<name>A0A8H3DJR2_9AGAM</name>
<keyword evidence="16 26" id="KW-0472">Membrane</keyword>
<keyword evidence="11" id="KW-0347">Helicase</keyword>
<dbReference type="GO" id="GO:0006271">
    <property type="term" value="P:DNA strand elongation involved in DNA replication"/>
    <property type="evidence" value="ECO:0007669"/>
    <property type="project" value="TreeGrafter"/>
</dbReference>
<evidence type="ECO:0000256" key="12">
    <source>
        <dbReference type="ARBA" id="ARBA00022825"/>
    </source>
</evidence>
<evidence type="ECO:0000256" key="26">
    <source>
        <dbReference type="SAM" id="Phobius"/>
    </source>
</evidence>
<dbReference type="Pfam" id="PF00082">
    <property type="entry name" value="Peptidase_S8"/>
    <property type="match status" value="1"/>
</dbReference>
<dbReference type="Gene3D" id="3.40.50.200">
    <property type="entry name" value="Peptidase S8/S53 domain"/>
    <property type="match status" value="1"/>
</dbReference>
<comment type="similarity">
    <text evidence="3">Belongs to the peptidase S8 family. Furin subfamily.</text>
</comment>
<dbReference type="PRINTS" id="PR01663">
    <property type="entry name" value="MCMPROTEIN7"/>
</dbReference>
<dbReference type="SMART" id="SM00382">
    <property type="entry name" value="AAA"/>
    <property type="match status" value="1"/>
</dbReference>
<dbReference type="FunFam" id="2.20.28.10:FF:000004">
    <property type="entry name" value="DNA replication licensing factor MCM7"/>
    <property type="match status" value="1"/>
</dbReference>
<feature type="active site" description="Charge relay system" evidence="23">
    <location>
        <position position="961"/>
    </location>
</feature>
<evidence type="ECO:0000256" key="10">
    <source>
        <dbReference type="ARBA" id="ARBA00022801"/>
    </source>
</evidence>
<evidence type="ECO:0000256" key="25">
    <source>
        <dbReference type="SAM" id="MobiDB-lite"/>
    </source>
</evidence>
<dbReference type="InterPro" id="IPR036852">
    <property type="entry name" value="Peptidase_S8/S53_dom_sf"/>
</dbReference>
<dbReference type="PROSITE" id="PS00138">
    <property type="entry name" value="SUBTILASE_SER"/>
    <property type="match status" value="1"/>
</dbReference>
<dbReference type="Gene3D" id="2.60.120.260">
    <property type="entry name" value="Galactose-binding domain-like"/>
    <property type="match status" value="1"/>
</dbReference>
<dbReference type="InterPro" id="IPR002884">
    <property type="entry name" value="P_dom"/>
</dbReference>
<dbReference type="Proteomes" id="UP000663853">
    <property type="component" value="Unassembled WGS sequence"/>
</dbReference>
<dbReference type="Pfam" id="PF14551">
    <property type="entry name" value="MCM_N"/>
    <property type="match status" value="1"/>
</dbReference>
<dbReference type="InterPro" id="IPR001208">
    <property type="entry name" value="MCM_dom"/>
</dbReference>
<accession>A0A8H3DJR2</accession>
<evidence type="ECO:0000259" key="27">
    <source>
        <dbReference type="PROSITE" id="PS50051"/>
    </source>
</evidence>
<evidence type="ECO:0000256" key="16">
    <source>
        <dbReference type="ARBA" id="ARBA00023136"/>
    </source>
</evidence>
<evidence type="ECO:0000256" key="2">
    <source>
        <dbReference type="ARBA" id="ARBA00004370"/>
    </source>
</evidence>
<feature type="domain" description="MCM C-terminal AAA(+) ATPase" evidence="27">
    <location>
        <begin position="358"/>
        <end position="564"/>
    </location>
</feature>
<dbReference type="InterPro" id="IPR033762">
    <property type="entry name" value="MCM_OB"/>
</dbReference>
<evidence type="ECO:0000256" key="15">
    <source>
        <dbReference type="ARBA" id="ARBA00023125"/>
    </source>
</evidence>
<feature type="active site" description="Charge relay system" evidence="23">
    <location>
        <position position="999"/>
    </location>
</feature>
<comment type="subcellular location">
    <subcellularLocation>
        <location evidence="2">Membrane</location>
    </subcellularLocation>
    <subcellularLocation>
        <location evidence="1">Nucleus</location>
    </subcellularLocation>
</comment>
<evidence type="ECO:0000256" key="11">
    <source>
        <dbReference type="ARBA" id="ARBA00022806"/>
    </source>
</evidence>
<dbReference type="GO" id="GO:0007323">
    <property type="term" value="P:peptide pheromone maturation"/>
    <property type="evidence" value="ECO:0007669"/>
    <property type="project" value="UniProtKB-ARBA"/>
</dbReference>
<keyword evidence="10 23" id="KW-0378">Hydrolase</keyword>
<dbReference type="InterPro" id="IPR003593">
    <property type="entry name" value="AAA+_ATPase"/>
</dbReference>
<dbReference type="SUPFAM" id="SSF52743">
    <property type="entry name" value="Subtilisin-like"/>
    <property type="match status" value="1"/>
</dbReference>
<evidence type="ECO:0000256" key="24">
    <source>
        <dbReference type="RuleBase" id="RU004070"/>
    </source>
</evidence>
<dbReference type="PROSITE" id="PS00137">
    <property type="entry name" value="SUBTILASE_HIS"/>
    <property type="match status" value="1"/>
</dbReference>
<keyword evidence="8" id="KW-0732">Signal</keyword>
<dbReference type="SUPFAM" id="SSF49785">
    <property type="entry name" value="Galactose-binding domain-like"/>
    <property type="match status" value="1"/>
</dbReference>
<dbReference type="Gene3D" id="3.40.50.300">
    <property type="entry name" value="P-loop containing nucleotide triphosphate hydrolases"/>
    <property type="match status" value="1"/>
</dbReference>